<dbReference type="Proteomes" id="UP000286931">
    <property type="component" value="Unassembled WGS sequence"/>
</dbReference>
<dbReference type="AlphaFoldDB" id="A0A401Z4N8"/>
<organism evidence="1 2">
    <name type="scientific">Embleya hyalina</name>
    <dbReference type="NCBI Taxonomy" id="516124"/>
    <lineage>
        <taxon>Bacteria</taxon>
        <taxon>Bacillati</taxon>
        <taxon>Actinomycetota</taxon>
        <taxon>Actinomycetes</taxon>
        <taxon>Kitasatosporales</taxon>
        <taxon>Streptomycetaceae</taxon>
        <taxon>Embleya</taxon>
    </lineage>
</organism>
<evidence type="ECO:0000313" key="1">
    <source>
        <dbReference type="EMBL" id="GCE01810.1"/>
    </source>
</evidence>
<sequence length="123" mass="13679">MVSIERTRGVWTEAEAGVDLAAVWDGTVALSTFENINALTMFHHAESGDVVCGFDRPRDRWGTDPDRLVPHLTRAGLLLPDGTQHDHGIDERQRLLHRMTHTEFGTTLPCADVELGELLAAMY</sequence>
<proteinExistence type="predicted"/>
<accession>A0A401Z4N8</accession>
<protein>
    <submittedName>
        <fullName evidence="1">Uncharacterized protein</fullName>
    </submittedName>
</protein>
<evidence type="ECO:0000313" key="2">
    <source>
        <dbReference type="Proteomes" id="UP000286931"/>
    </source>
</evidence>
<gene>
    <name evidence="1" type="ORF">EHYA_09584</name>
</gene>
<keyword evidence="2" id="KW-1185">Reference proteome</keyword>
<comment type="caution">
    <text evidence="1">The sequence shown here is derived from an EMBL/GenBank/DDBJ whole genome shotgun (WGS) entry which is preliminary data.</text>
</comment>
<dbReference type="Pfam" id="PF20062">
    <property type="entry name" value="DUF6461"/>
    <property type="match status" value="1"/>
</dbReference>
<reference evidence="1 2" key="1">
    <citation type="submission" date="2018-12" db="EMBL/GenBank/DDBJ databases">
        <title>Draft genome sequence of Embleya hyalina NBRC 13850T.</title>
        <authorList>
            <person name="Komaki H."/>
            <person name="Hosoyama A."/>
            <person name="Kimura A."/>
            <person name="Ichikawa N."/>
            <person name="Tamura T."/>
        </authorList>
    </citation>
    <scope>NUCLEOTIDE SEQUENCE [LARGE SCALE GENOMIC DNA]</scope>
    <source>
        <strain evidence="1 2">NBRC 13850</strain>
    </source>
</reference>
<dbReference type="EMBL" id="BIFH01000053">
    <property type="protein sequence ID" value="GCE01810.1"/>
    <property type="molecule type" value="Genomic_DNA"/>
</dbReference>
<dbReference type="InterPro" id="IPR045592">
    <property type="entry name" value="DUF6461"/>
</dbReference>
<name>A0A401Z4N8_9ACTN</name>